<protein>
    <submittedName>
        <fullName evidence="2">Uncharacterized protein</fullName>
    </submittedName>
</protein>
<organism evidence="2 3">
    <name type="scientific">Atta colombica</name>
    <dbReference type="NCBI Taxonomy" id="520822"/>
    <lineage>
        <taxon>Eukaryota</taxon>
        <taxon>Metazoa</taxon>
        <taxon>Ecdysozoa</taxon>
        <taxon>Arthropoda</taxon>
        <taxon>Hexapoda</taxon>
        <taxon>Insecta</taxon>
        <taxon>Pterygota</taxon>
        <taxon>Neoptera</taxon>
        <taxon>Endopterygota</taxon>
        <taxon>Hymenoptera</taxon>
        <taxon>Apocrita</taxon>
        <taxon>Aculeata</taxon>
        <taxon>Formicoidea</taxon>
        <taxon>Formicidae</taxon>
        <taxon>Myrmicinae</taxon>
        <taxon>Atta</taxon>
    </lineage>
</organism>
<feature type="compositionally biased region" description="Pro residues" evidence="1">
    <location>
        <begin position="123"/>
        <end position="145"/>
    </location>
</feature>
<evidence type="ECO:0000313" key="3">
    <source>
        <dbReference type="Proteomes" id="UP000078540"/>
    </source>
</evidence>
<reference evidence="2 3" key="1">
    <citation type="submission" date="2015-09" db="EMBL/GenBank/DDBJ databases">
        <title>Atta colombica WGS genome.</title>
        <authorList>
            <person name="Nygaard S."/>
            <person name="Hu H."/>
            <person name="Boomsma J."/>
            <person name="Zhang G."/>
        </authorList>
    </citation>
    <scope>NUCLEOTIDE SEQUENCE [LARGE SCALE GENOMIC DNA]</scope>
    <source>
        <strain evidence="2">Treedump-2</strain>
        <tissue evidence="2">Whole body</tissue>
    </source>
</reference>
<dbReference type="EMBL" id="KQ976529">
    <property type="protein sequence ID" value="KYM81777.1"/>
    <property type="molecule type" value="Genomic_DNA"/>
</dbReference>
<evidence type="ECO:0000256" key="1">
    <source>
        <dbReference type="SAM" id="MobiDB-lite"/>
    </source>
</evidence>
<feature type="region of interest" description="Disordered" evidence="1">
    <location>
        <begin position="74"/>
        <end position="145"/>
    </location>
</feature>
<gene>
    <name evidence="2" type="ORF">ALC53_07770</name>
</gene>
<name>A0A195BC31_9HYME</name>
<accession>A0A195BC31</accession>
<sequence>MDISNVLFTIAGQSEQAEFDDLHHGVTFAHRKLKVDIRIAEKQEGGGYLSRESSTHACTVISSAVGYLRLTTIRSHGRGPSSSITEEGKQTLKGDVRPCTLEAEGCHRGEGQPSFLLSLRHALPPPLPPPPPPPPPPSPSPPPSS</sequence>
<proteinExistence type="predicted"/>
<evidence type="ECO:0000313" key="2">
    <source>
        <dbReference type="EMBL" id="KYM81777.1"/>
    </source>
</evidence>
<dbReference type="AlphaFoldDB" id="A0A195BC31"/>
<keyword evidence="3" id="KW-1185">Reference proteome</keyword>
<dbReference type="Proteomes" id="UP000078540">
    <property type="component" value="Unassembled WGS sequence"/>
</dbReference>
<feature type="compositionally biased region" description="Basic and acidic residues" evidence="1">
    <location>
        <begin position="86"/>
        <end position="96"/>
    </location>
</feature>